<evidence type="ECO:0000256" key="15">
    <source>
        <dbReference type="ARBA" id="ARBA00023128"/>
    </source>
</evidence>
<dbReference type="GO" id="GO:0046872">
    <property type="term" value="F:metal ion binding"/>
    <property type="evidence" value="ECO:0007669"/>
    <property type="project" value="UniProtKB-KW"/>
</dbReference>
<dbReference type="GO" id="GO:0005739">
    <property type="term" value="C:mitochondrion"/>
    <property type="evidence" value="ECO:0007669"/>
    <property type="project" value="UniProtKB-SubCell"/>
</dbReference>
<dbReference type="FunFam" id="3.40.50.970:FF:000129">
    <property type="entry name" value="Transketolase"/>
    <property type="match status" value="1"/>
</dbReference>
<evidence type="ECO:0000256" key="2">
    <source>
        <dbReference type="ARBA" id="ARBA00001936"/>
    </source>
</evidence>
<keyword evidence="11" id="KW-0479">Metal-binding</keyword>
<feature type="domain" description="Transketolase-like pyrimidine-binding" evidence="16">
    <location>
        <begin position="384"/>
        <end position="548"/>
    </location>
</feature>
<evidence type="ECO:0000256" key="7">
    <source>
        <dbReference type="ARBA" id="ARBA00007131"/>
    </source>
</evidence>
<dbReference type="InterPro" id="IPR005475">
    <property type="entry name" value="Transketolase-like_Pyr-bd"/>
</dbReference>
<keyword evidence="14" id="KW-0786">Thiamine pyrophosphate</keyword>
<evidence type="ECO:0000256" key="4">
    <source>
        <dbReference type="ARBA" id="ARBA00001946"/>
    </source>
</evidence>
<evidence type="ECO:0000256" key="5">
    <source>
        <dbReference type="ARBA" id="ARBA00001964"/>
    </source>
</evidence>
<dbReference type="Gene3D" id="3.40.50.970">
    <property type="match status" value="2"/>
</dbReference>
<evidence type="ECO:0000259" key="16">
    <source>
        <dbReference type="SMART" id="SM00861"/>
    </source>
</evidence>
<dbReference type="EMBL" id="CATQJA010002702">
    <property type="protein sequence ID" value="CAJ0585049.1"/>
    <property type="molecule type" value="Genomic_DNA"/>
</dbReference>
<protein>
    <recommendedName>
        <fullName evidence="9">transketolase</fullName>
        <ecNumber evidence="9">2.2.1.1</ecNumber>
    </recommendedName>
</protein>
<sequence>MEAKQTFFDEAMALRRLWHRFGGETGLHRHFLSSWPKDPQIEPLRANEVSRFVHTRLGHERERLLGPLVIRWLENITHKDLEDVANRMRVSSIEMTAVANSGHPSSSTSAAELMATLFFHEMRYDVKNPRSEHADRFILSKGHACPILYAAWEEAGLLSHDDVLTLRKINSDLEGHPTPRLNFIDVATGSLGQGLSCAAGMAYTGKYIDKASYRVFCLLGDGESAEGAVWEAASFASHYKLDNLVAIVDVNRLGQSQATQLGHHVEIYRDRFAAFGFETIVIDGHNIEQIAAALKTARDIKDKPTAIIAKTHKGQGIDGVADQDNWHGKPVPIEKVEAIKARYHGSRKGDVEPKKPIEDAPKVDLHIGSIKMSDPPAYTKGDKVATRAAYGTALAKLGKANPRVIGLDGDTKNSTFSEKLLKEKPDQFIECFIAEQNLVGVAVGAQCRGRTIPFTSTFAAFFTRAADQLRMAAVSFANLKCTGSHVGVSIGEDGPSQMALEDLALFRAIPDSTVFYPTDAVSAERATEMAANIQGIVFIRTGRPALPVLYANDEKFEAGKAKVLRENVKDSIVLVGAGVTLYECLKAADELEKSGVHACVIDPFTIKPIDGETIVKHAKRTGGKVVTVEDHFAAGGIGETVSAAVSDAGIRVRSLHVSGVPRSGPPDDLVDMFGISARHIVEAVKKFH</sequence>
<comment type="subunit">
    <text evidence="8">Homodimer.</text>
</comment>
<feature type="non-terminal residue" evidence="17">
    <location>
        <position position="688"/>
    </location>
</feature>
<evidence type="ECO:0000256" key="10">
    <source>
        <dbReference type="ARBA" id="ARBA00022679"/>
    </source>
</evidence>
<evidence type="ECO:0000256" key="9">
    <source>
        <dbReference type="ARBA" id="ARBA00013152"/>
    </source>
</evidence>
<comment type="subcellular location">
    <subcellularLocation>
        <location evidence="6">Mitochondrion</location>
    </subcellularLocation>
</comment>
<dbReference type="Proteomes" id="UP001177023">
    <property type="component" value="Unassembled WGS sequence"/>
</dbReference>
<name>A0AA36GBJ0_9BILA</name>
<dbReference type="SMART" id="SM00861">
    <property type="entry name" value="Transket_pyr"/>
    <property type="match status" value="1"/>
</dbReference>
<comment type="cofactor">
    <cofactor evidence="5">
        <name>thiamine diphosphate</name>
        <dbReference type="ChEBI" id="CHEBI:58937"/>
    </cofactor>
</comment>
<dbReference type="CDD" id="cd07033">
    <property type="entry name" value="TPP_PYR_DXS_TK_like"/>
    <property type="match status" value="1"/>
</dbReference>
<dbReference type="InterPro" id="IPR029061">
    <property type="entry name" value="THDP-binding"/>
</dbReference>
<dbReference type="NCBIfam" id="NF004559">
    <property type="entry name" value="PRK05899.2-5"/>
    <property type="match status" value="1"/>
</dbReference>
<evidence type="ECO:0000256" key="14">
    <source>
        <dbReference type="ARBA" id="ARBA00023052"/>
    </source>
</evidence>
<dbReference type="SUPFAM" id="SSF52518">
    <property type="entry name" value="Thiamin diphosphate-binding fold (THDP-binding)"/>
    <property type="match status" value="2"/>
</dbReference>
<dbReference type="SUPFAM" id="SSF52922">
    <property type="entry name" value="TK C-terminal domain-like"/>
    <property type="match status" value="1"/>
</dbReference>
<comment type="cofactor">
    <cofactor evidence="3">
        <name>Co(2+)</name>
        <dbReference type="ChEBI" id="CHEBI:48828"/>
    </cofactor>
</comment>
<dbReference type="FunFam" id="3.40.50.970:FF:000033">
    <property type="entry name" value="Transketolase isoform 1"/>
    <property type="match status" value="1"/>
</dbReference>
<evidence type="ECO:0000256" key="13">
    <source>
        <dbReference type="ARBA" id="ARBA00022842"/>
    </source>
</evidence>
<evidence type="ECO:0000256" key="6">
    <source>
        <dbReference type="ARBA" id="ARBA00004173"/>
    </source>
</evidence>
<reference evidence="17" key="1">
    <citation type="submission" date="2023-06" db="EMBL/GenBank/DDBJ databases">
        <authorList>
            <person name="Delattre M."/>
        </authorList>
    </citation>
    <scope>NUCLEOTIDE SEQUENCE</scope>
    <source>
        <strain evidence="17">AF72</strain>
    </source>
</reference>
<evidence type="ECO:0000256" key="8">
    <source>
        <dbReference type="ARBA" id="ARBA00011738"/>
    </source>
</evidence>
<evidence type="ECO:0000256" key="12">
    <source>
        <dbReference type="ARBA" id="ARBA00022837"/>
    </source>
</evidence>
<comment type="cofactor">
    <cofactor evidence="2">
        <name>Mn(2+)</name>
        <dbReference type="ChEBI" id="CHEBI:29035"/>
    </cofactor>
</comment>
<proteinExistence type="inferred from homology"/>
<keyword evidence="12" id="KW-0106">Calcium</keyword>
<dbReference type="Pfam" id="PF02779">
    <property type="entry name" value="Transket_pyr"/>
    <property type="match status" value="1"/>
</dbReference>
<keyword evidence="18" id="KW-1185">Reference proteome</keyword>
<evidence type="ECO:0000256" key="3">
    <source>
        <dbReference type="ARBA" id="ARBA00001941"/>
    </source>
</evidence>
<dbReference type="PANTHER" id="PTHR43195">
    <property type="entry name" value="TRANSKETOLASE"/>
    <property type="match status" value="1"/>
</dbReference>
<dbReference type="Pfam" id="PF00456">
    <property type="entry name" value="Transketolase_N"/>
    <property type="match status" value="1"/>
</dbReference>
<comment type="caution">
    <text evidence="17">The sequence shown here is derived from an EMBL/GenBank/DDBJ whole genome shotgun (WGS) entry which is preliminary data.</text>
</comment>
<dbReference type="InterPro" id="IPR009014">
    <property type="entry name" value="Transketo_C/PFOR_II"/>
</dbReference>
<dbReference type="Pfam" id="PF02780">
    <property type="entry name" value="Transketolase_C"/>
    <property type="match status" value="1"/>
</dbReference>
<dbReference type="PROSITE" id="PS00802">
    <property type="entry name" value="TRANSKETOLASE_2"/>
    <property type="match status" value="1"/>
</dbReference>
<dbReference type="CDD" id="cd02012">
    <property type="entry name" value="TPP_TK"/>
    <property type="match status" value="1"/>
</dbReference>
<dbReference type="Gene3D" id="3.40.50.920">
    <property type="match status" value="1"/>
</dbReference>
<keyword evidence="15" id="KW-0496">Mitochondrion</keyword>
<keyword evidence="10" id="KW-0808">Transferase</keyword>
<evidence type="ECO:0000313" key="18">
    <source>
        <dbReference type="Proteomes" id="UP001177023"/>
    </source>
</evidence>
<dbReference type="InterPro" id="IPR020826">
    <property type="entry name" value="Transketolase_BS"/>
</dbReference>
<evidence type="ECO:0000313" key="17">
    <source>
        <dbReference type="EMBL" id="CAJ0585049.1"/>
    </source>
</evidence>
<accession>A0AA36GBJ0</accession>
<dbReference type="PANTHER" id="PTHR43195:SF1">
    <property type="entry name" value="FI06132P-RELATED"/>
    <property type="match status" value="1"/>
</dbReference>
<dbReference type="InterPro" id="IPR033248">
    <property type="entry name" value="Transketolase_C"/>
</dbReference>
<dbReference type="GO" id="GO:0030976">
    <property type="term" value="F:thiamine pyrophosphate binding"/>
    <property type="evidence" value="ECO:0007669"/>
    <property type="project" value="TreeGrafter"/>
</dbReference>
<evidence type="ECO:0000256" key="1">
    <source>
        <dbReference type="ARBA" id="ARBA00001913"/>
    </source>
</evidence>
<organism evidence="17 18">
    <name type="scientific">Mesorhabditis spiculigera</name>
    <dbReference type="NCBI Taxonomy" id="96644"/>
    <lineage>
        <taxon>Eukaryota</taxon>
        <taxon>Metazoa</taxon>
        <taxon>Ecdysozoa</taxon>
        <taxon>Nematoda</taxon>
        <taxon>Chromadorea</taxon>
        <taxon>Rhabditida</taxon>
        <taxon>Rhabditina</taxon>
        <taxon>Rhabditomorpha</taxon>
        <taxon>Rhabditoidea</taxon>
        <taxon>Rhabditidae</taxon>
        <taxon>Mesorhabditinae</taxon>
        <taxon>Mesorhabditis</taxon>
    </lineage>
</organism>
<dbReference type="InterPro" id="IPR005474">
    <property type="entry name" value="Transketolase_N"/>
</dbReference>
<comment type="similarity">
    <text evidence="7">Belongs to the transketolase family.</text>
</comment>
<dbReference type="EC" id="2.2.1.1" evidence="9"/>
<keyword evidence="13" id="KW-0460">Magnesium</keyword>
<dbReference type="InterPro" id="IPR051424">
    <property type="entry name" value="Transketolase-like"/>
</dbReference>
<comment type="cofactor">
    <cofactor evidence="4">
        <name>Mg(2+)</name>
        <dbReference type="ChEBI" id="CHEBI:18420"/>
    </cofactor>
</comment>
<dbReference type="AlphaFoldDB" id="A0AA36GBJ0"/>
<dbReference type="GO" id="GO:0004802">
    <property type="term" value="F:transketolase activity"/>
    <property type="evidence" value="ECO:0007669"/>
    <property type="project" value="UniProtKB-EC"/>
</dbReference>
<comment type="cofactor">
    <cofactor evidence="1">
        <name>Ca(2+)</name>
        <dbReference type="ChEBI" id="CHEBI:29108"/>
    </cofactor>
</comment>
<evidence type="ECO:0000256" key="11">
    <source>
        <dbReference type="ARBA" id="ARBA00022723"/>
    </source>
</evidence>
<gene>
    <name evidence="17" type="ORF">MSPICULIGERA_LOCUS23081</name>
</gene>